<dbReference type="Gramene" id="KCW64287">
    <property type="protein sequence ID" value="KCW64287"/>
    <property type="gene ID" value="EUGRSUZ_G01924"/>
</dbReference>
<sequence>MRWRDWWRDRWRHRWWHWRLWAWLWGRLGWLGPRWLGWFGWLRPRRPGWFRPRPRSWPWNRVKARLETAEIVHGASGSADPGMERLGALVDAPDQLEVATKEARHARVVAIADALALGTARTCAQ</sequence>
<reference evidence="2" key="1">
    <citation type="submission" date="2013-07" db="EMBL/GenBank/DDBJ databases">
        <title>The genome of Eucalyptus grandis.</title>
        <authorList>
            <person name="Schmutz J."/>
            <person name="Hayes R."/>
            <person name="Myburg A."/>
            <person name="Tuskan G."/>
            <person name="Grattapaglia D."/>
            <person name="Rokhsar D.S."/>
        </authorList>
    </citation>
    <scope>NUCLEOTIDE SEQUENCE</scope>
    <source>
        <tissue evidence="2">Leaf extractions</tissue>
    </source>
</reference>
<feature type="transmembrane region" description="Helical" evidence="1">
    <location>
        <begin position="20"/>
        <end position="42"/>
    </location>
</feature>
<dbReference type="AlphaFoldDB" id="A0A059BDJ3"/>
<name>A0A059BDJ3_EUCGR</name>
<dbReference type="InParanoid" id="A0A059BDJ3"/>
<keyword evidence="1" id="KW-0812">Transmembrane</keyword>
<gene>
    <name evidence="2" type="ORF">EUGRSUZ_G01924</name>
</gene>
<keyword evidence="1" id="KW-0472">Membrane</keyword>
<proteinExistence type="predicted"/>
<evidence type="ECO:0000256" key="1">
    <source>
        <dbReference type="SAM" id="Phobius"/>
    </source>
</evidence>
<accession>A0A059BDJ3</accession>
<dbReference type="EMBL" id="KK198759">
    <property type="protein sequence ID" value="KCW64287.1"/>
    <property type="molecule type" value="Genomic_DNA"/>
</dbReference>
<organism evidence="2">
    <name type="scientific">Eucalyptus grandis</name>
    <name type="common">Flooded gum</name>
    <dbReference type="NCBI Taxonomy" id="71139"/>
    <lineage>
        <taxon>Eukaryota</taxon>
        <taxon>Viridiplantae</taxon>
        <taxon>Streptophyta</taxon>
        <taxon>Embryophyta</taxon>
        <taxon>Tracheophyta</taxon>
        <taxon>Spermatophyta</taxon>
        <taxon>Magnoliopsida</taxon>
        <taxon>eudicotyledons</taxon>
        <taxon>Gunneridae</taxon>
        <taxon>Pentapetalae</taxon>
        <taxon>rosids</taxon>
        <taxon>malvids</taxon>
        <taxon>Myrtales</taxon>
        <taxon>Myrtaceae</taxon>
        <taxon>Myrtoideae</taxon>
        <taxon>Eucalypteae</taxon>
        <taxon>Eucalyptus</taxon>
    </lineage>
</organism>
<protein>
    <submittedName>
        <fullName evidence="2">Uncharacterized protein</fullName>
    </submittedName>
</protein>
<keyword evidence="1" id="KW-1133">Transmembrane helix</keyword>
<evidence type="ECO:0000313" key="2">
    <source>
        <dbReference type="EMBL" id="KCW64287.1"/>
    </source>
</evidence>